<evidence type="ECO:0000256" key="1">
    <source>
        <dbReference type="ARBA" id="ARBA00004141"/>
    </source>
</evidence>
<comment type="subcellular location">
    <subcellularLocation>
        <location evidence="1">Membrane</location>
        <topology evidence="1">Multi-pass membrane protein</topology>
    </subcellularLocation>
</comment>
<keyword evidence="4 8" id="KW-1133">Transmembrane helix</keyword>
<evidence type="ECO:0000256" key="8">
    <source>
        <dbReference type="SAM" id="Phobius"/>
    </source>
</evidence>
<dbReference type="AlphaFoldDB" id="A0AB36JMC0"/>
<protein>
    <submittedName>
        <fullName evidence="10">Ion channel</fullName>
    </submittedName>
</protein>
<dbReference type="SUPFAM" id="SSF81324">
    <property type="entry name" value="Voltage-gated potassium channels"/>
    <property type="match status" value="1"/>
</dbReference>
<sequence>MRRFRILGHILKATGFIPFVISFVTYLLLAALVLLWVEPTLRTYSDSLWYSFVSATTVGYGDIVVQTGIGRIISAILTLYGLIFFGCLSGVIINYYTELHKGKGRD</sequence>
<dbReference type="Proteomes" id="UP000188600">
    <property type="component" value="Unassembled WGS sequence"/>
</dbReference>
<evidence type="ECO:0000313" key="13">
    <source>
        <dbReference type="Proteomes" id="UP000188946"/>
    </source>
</evidence>
<feature type="transmembrane region" description="Helical" evidence="8">
    <location>
        <begin position="12"/>
        <end position="36"/>
    </location>
</feature>
<proteinExistence type="predicted"/>
<dbReference type="GO" id="GO:0001508">
    <property type="term" value="P:action potential"/>
    <property type="evidence" value="ECO:0007669"/>
    <property type="project" value="TreeGrafter"/>
</dbReference>
<evidence type="ECO:0000256" key="6">
    <source>
        <dbReference type="ARBA" id="ARBA00023136"/>
    </source>
</evidence>
<evidence type="ECO:0000259" key="9">
    <source>
        <dbReference type="Pfam" id="PF07885"/>
    </source>
</evidence>
<dbReference type="RefSeq" id="WP_076995073.1">
    <property type="nucleotide sequence ID" value="NZ_MSPR01000001.1"/>
</dbReference>
<keyword evidence="5" id="KW-0406">Ion transport</keyword>
<evidence type="ECO:0000313" key="10">
    <source>
        <dbReference type="EMBL" id="ONK25802.1"/>
    </source>
</evidence>
<dbReference type="InterPro" id="IPR028325">
    <property type="entry name" value="VG_K_chnl"/>
</dbReference>
<feature type="transmembrane region" description="Helical" evidence="8">
    <location>
        <begin position="72"/>
        <end position="96"/>
    </location>
</feature>
<dbReference type="EMBL" id="MSPT01000021">
    <property type="protein sequence ID" value="ONK25802.1"/>
    <property type="molecule type" value="Genomic_DNA"/>
</dbReference>
<keyword evidence="3 8" id="KW-0812">Transmembrane</keyword>
<dbReference type="PANTHER" id="PTHR11537:SF254">
    <property type="entry name" value="POTASSIUM VOLTAGE-GATED CHANNEL PROTEIN SHAB"/>
    <property type="match status" value="1"/>
</dbReference>
<evidence type="ECO:0000313" key="12">
    <source>
        <dbReference type="Proteomes" id="UP000188600"/>
    </source>
</evidence>
<dbReference type="InterPro" id="IPR013099">
    <property type="entry name" value="K_chnl_dom"/>
</dbReference>
<comment type="caution">
    <text evidence="10">The sequence shown here is derived from an EMBL/GenBank/DDBJ whole genome shotgun (WGS) entry which is preliminary data.</text>
</comment>
<evidence type="ECO:0000256" key="7">
    <source>
        <dbReference type="ARBA" id="ARBA00023303"/>
    </source>
</evidence>
<dbReference type="PANTHER" id="PTHR11537">
    <property type="entry name" value="VOLTAGE-GATED POTASSIUM CHANNEL"/>
    <property type="match status" value="1"/>
</dbReference>
<keyword evidence="7" id="KW-0407">Ion channel</keyword>
<dbReference type="EMBL" id="MSPR01000001">
    <property type="protein sequence ID" value="ONK30967.1"/>
    <property type="molecule type" value="Genomic_DNA"/>
</dbReference>
<dbReference type="GO" id="GO:0008076">
    <property type="term" value="C:voltage-gated potassium channel complex"/>
    <property type="evidence" value="ECO:0007669"/>
    <property type="project" value="InterPro"/>
</dbReference>
<organism evidence="10 12">
    <name type="scientific">Streptococcus azizii</name>
    <dbReference type="NCBI Taxonomy" id="1579424"/>
    <lineage>
        <taxon>Bacteria</taxon>
        <taxon>Bacillati</taxon>
        <taxon>Bacillota</taxon>
        <taxon>Bacilli</taxon>
        <taxon>Lactobacillales</taxon>
        <taxon>Streptococcaceae</taxon>
        <taxon>Streptococcus</taxon>
    </lineage>
</organism>
<evidence type="ECO:0000256" key="4">
    <source>
        <dbReference type="ARBA" id="ARBA00022989"/>
    </source>
</evidence>
<evidence type="ECO:0000256" key="3">
    <source>
        <dbReference type="ARBA" id="ARBA00022692"/>
    </source>
</evidence>
<feature type="domain" description="Potassium channel" evidence="9">
    <location>
        <begin position="25"/>
        <end position="97"/>
    </location>
</feature>
<dbReference type="Pfam" id="PF07885">
    <property type="entry name" value="Ion_trans_2"/>
    <property type="match status" value="1"/>
</dbReference>
<gene>
    <name evidence="11" type="ORF">BVE84_00145</name>
    <name evidence="10" type="ORF">BVE86_09230</name>
</gene>
<dbReference type="Proteomes" id="UP000188946">
    <property type="component" value="Unassembled WGS sequence"/>
</dbReference>
<dbReference type="Gene3D" id="1.10.287.70">
    <property type="match status" value="1"/>
</dbReference>
<dbReference type="GO" id="GO:0005249">
    <property type="term" value="F:voltage-gated potassium channel activity"/>
    <property type="evidence" value="ECO:0007669"/>
    <property type="project" value="InterPro"/>
</dbReference>
<keyword evidence="2" id="KW-0813">Transport</keyword>
<feature type="transmembrane region" description="Helical" evidence="8">
    <location>
        <begin position="48"/>
        <end position="65"/>
    </location>
</feature>
<evidence type="ECO:0000256" key="2">
    <source>
        <dbReference type="ARBA" id="ARBA00022448"/>
    </source>
</evidence>
<name>A0AB36JMC0_9STRE</name>
<accession>A0AB36JMC0</accession>
<keyword evidence="6 8" id="KW-0472">Membrane</keyword>
<reference evidence="12 13" key="1">
    <citation type="submission" date="2016-12" db="EMBL/GenBank/DDBJ databases">
        <authorList>
            <person name="Gulvik C.A."/>
        </authorList>
    </citation>
    <scope>NUCLEOTIDE SEQUENCE [LARGE SCALE GENOMIC DNA]</scope>
    <source>
        <strain evidence="11 13">12-5202</strain>
        <strain evidence="10 12">12-5291</strain>
    </source>
</reference>
<evidence type="ECO:0000313" key="11">
    <source>
        <dbReference type="EMBL" id="ONK30967.1"/>
    </source>
</evidence>
<evidence type="ECO:0000256" key="5">
    <source>
        <dbReference type="ARBA" id="ARBA00023065"/>
    </source>
</evidence>
<keyword evidence="13" id="KW-1185">Reference proteome</keyword>